<keyword evidence="2" id="KW-1185">Reference proteome</keyword>
<dbReference type="Proteomes" id="UP001152888">
    <property type="component" value="Unassembled WGS sequence"/>
</dbReference>
<reference evidence="1" key="1">
    <citation type="submission" date="2022-03" db="EMBL/GenBank/DDBJ databases">
        <authorList>
            <person name="Sayadi A."/>
        </authorList>
    </citation>
    <scope>NUCLEOTIDE SEQUENCE</scope>
</reference>
<protein>
    <submittedName>
        <fullName evidence="1">Uncharacterized protein</fullName>
    </submittedName>
</protein>
<proteinExistence type="predicted"/>
<dbReference type="EMBL" id="CAKOFQ010006658">
    <property type="protein sequence ID" value="CAH1955091.1"/>
    <property type="molecule type" value="Genomic_DNA"/>
</dbReference>
<sequence length="51" mass="5879">MKLCFSLNSEKELHLLSIHKGEPTCCLWTASVLLYGTEELCDQNRDPRKVK</sequence>
<organism evidence="1 2">
    <name type="scientific">Acanthoscelides obtectus</name>
    <name type="common">Bean weevil</name>
    <name type="synonym">Bruchus obtectus</name>
    <dbReference type="NCBI Taxonomy" id="200917"/>
    <lineage>
        <taxon>Eukaryota</taxon>
        <taxon>Metazoa</taxon>
        <taxon>Ecdysozoa</taxon>
        <taxon>Arthropoda</taxon>
        <taxon>Hexapoda</taxon>
        <taxon>Insecta</taxon>
        <taxon>Pterygota</taxon>
        <taxon>Neoptera</taxon>
        <taxon>Endopterygota</taxon>
        <taxon>Coleoptera</taxon>
        <taxon>Polyphaga</taxon>
        <taxon>Cucujiformia</taxon>
        <taxon>Chrysomeloidea</taxon>
        <taxon>Chrysomelidae</taxon>
        <taxon>Bruchinae</taxon>
        <taxon>Bruchini</taxon>
        <taxon>Acanthoscelides</taxon>
    </lineage>
</organism>
<dbReference type="AlphaFoldDB" id="A0A9P0JIU3"/>
<evidence type="ECO:0000313" key="2">
    <source>
        <dbReference type="Proteomes" id="UP001152888"/>
    </source>
</evidence>
<accession>A0A9P0JIU3</accession>
<evidence type="ECO:0000313" key="1">
    <source>
        <dbReference type="EMBL" id="CAH1955091.1"/>
    </source>
</evidence>
<comment type="caution">
    <text evidence="1">The sequence shown here is derived from an EMBL/GenBank/DDBJ whole genome shotgun (WGS) entry which is preliminary data.</text>
</comment>
<name>A0A9P0JIU3_ACAOB</name>
<gene>
    <name evidence="1" type="ORF">ACAOBT_LOCUS896</name>
</gene>
<dbReference type="OrthoDB" id="6788880at2759"/>